<evidence type="ECO:0000313" key="2">
    <source>
        <dbReference type="EMBL" id="GGL87939.1"/>
    </source>
</evidence>
<gene>
    <name evidence="2" type="ORF">GCM10010840_27480</name>
</gene>
<organism evidence="2 3">
    <name type="scientific">Deinococcus aerolatus</name>
    <dbReference type="NCBI Taxonomy" id="522487"/>
    <lineage>
        <taxon>Bacteria</taxon>
        <taxon>Thermotogati</taxon>
        <taxon>Deinococcota</taxon>
        <taxon>Deinococci</taxon>
        <taxon>Deinococcales</taxon>
        <taxon>Deinococcaceae</taxon>
        <taxon>Deinococcus</taxon>
    </lineage>
</organism>
<reference evidence="3" key="1">
    <citation type="journal article" date="2019" name="Int. J. Syst. Evol. Microbiol.">
        <title>The Global Catalogue of Microorganisms (GCM) 10K type strain sequencing project: providing services to taxonomists for standard genome sequencing and annotation.</title>
        <authorList>
            <consortium name="The Broad Institute Genomics Platform"/>
            <consortium name="The Broad Institute Genome Sequencing Center for Infectious Disease"/>
            <person name="Wu L."/>
            <person name="Ma J."/>
        </authorList>
    </citation>
    <scope>NUCLEOTIDE SEQUENCE [LARGE SCALE GENOMIC DNA]</scope>
    <source>
        <strain evidence="3">JCM 15442</strain>
    </source>
</reference>
<keyword evidence="3" id="KW-1185">Reference proteome</keyword>
<feature type="compositionally biased region" description="Basic residues" evidence="1">
    <location>
        <begin position="59"/>
        <end position="70"/>
    </location>
</feature>
<dbReference type="EMBL" id="BMOL01000014">
    <property type="protein sequence ID" value="GGL87939.1"/>
    <property type="molecule type" value="Genomic_DNA"/>
</dbReference>
<comment type="caution">
    <text evidence="2">The sequence shown here is derived from an EMBL/GenBank/DDBJ whole genome shotgun (WGS) entry which is preliminary data.</text>
</comment>
<evidence type="ECO:0000256" key="1">
    <source>
        <dbReference type="SAM" id="MobiDB-lite"/>
    </source>
</evidence>
<proteinExistence type="predicted"/>
<dbReference type="Proteomes" id="UP000639973">
    <property type="component" value="Unassembled WGS sequence"/>
</dbReference>
<protein>
    <submittedName>
        <fullName evidence="2">Uncharacterized protein</fullName>
    </submittedName>
</protein>
<evidence type="ECO:0000313" key="3">
    <source>
        <dbReference type="Proteomes" id="UP000639973"/>
    </source>
</evidence>
<feature type="region of interest" description="Disordered" evidence="1">
    <location>
        <begin position="44"/>
        <end position="70"/>
    </location>
</feature>
<sequence length="70" mass="7815">MPIGSRQGSRDGIKHLMSITDRGQINEHDSVTRLLHGMRDVLSQSRFPDAPRPAESHKPRAVAKHVHQGL</sequence>
<name>A0ABQ2GDG3_9DEIO</name>
<accession>A0ABQ2GDG3</accession>